<reference evidence="2 3" key="1">
    <citation type="submission" date="2016-10" db="EMBL/GenBank/DDBJ databases">
        <title>Draft genome sequences of four alkaliphilic bacteria belonging to the Anaerobacillus genus.</title>
        <authorList>
            <person name="Bassil N.M."/>
            <person name="Lloyd J.R."/>
        </authorList>
    </citation>
    <scope>NUCLEOTIDE SEQUENCE [LARGE SCALE GENOMIC DNA]</scope>
    <source>
        <strain evidence="2 3">DSM 18345</strain>
    </source>
</reference>
<keyword evidence="1" id="KW-1133">Transmembrane helix</keyword>
<proteinExistence type="predicted"/>
<keyword evidence="1" id="KW-0472">Membrane</keyword>
<evidence type="ECO:0000256" key="1">
    <source>
        <dbReference type="SAM" id="Phobius"/>
    </source>
</evidence>
<keyword evidence="1" id="KW-0812">Transmembrane</keyword>
<evidence type="ECO:0000313" key="3">
    <source>
        <dbReference type="Proteomes" id="UP000179524"/>
    </source>
</evidence>
<dbReference type="AlphaFoldDB" id="A0A1S2LE66"/>
<protein>
    <submittedName>
        <fullName evidence="2">Uncharacterized protein</fullName>
    </submittedName>
</protein>
<keyword evidence="3" id="KW-1185">Reference proteome</keyword>
<gene>
    <name evidence="2" type="ORF">BKP37_18525</name>
</gene>
<dbReference type="Proteomes" id="UP000179524">
    <property type="component" value="Unassembled WGS sequence"/>
</dbReference>
<evidence type="ECO:0000313" key="2">
    <source>
        <dbReference type="EMBL" id="OIJ10530.1"/>
    </source>
</evidence>
<accession>A0A1S2LE66</accession>
<organism evidence="2 3">
    <name type="scientific">Anaerobacillus alkalilacustris</name>
    <dbReference type="NCBI Taxonomy" id="393763"/>
    <lineage>
        <taxon>Bacteria</taxon>
        <taxon>Bacillati</taxon>
        <taxon>Bacillota</taxon>
        <taxon>Bacilli</taxon>
        <taxon>Bacillales</taxon>
        <taxon>Bacillaceae</taxon>
        <taxon>Anaerobacillus</taxon>
    </lineage>
</organism>
<dbReference type="EMBL" id="MLQR01000050">
    <property type="protein sequence ID" value="OIJ10530.1"/>
    <property type="molecule type" value="Genomic_DNA"/>
</dbReference>
<name>A0A1S2LE66_9BACI</name>
<feature type="transmembrane region" description="Helical" evidence="1">
    <location>
        <begin position="6"/>
        <end position="26"/>
    </location>
</feature>
<sequence length="115" mass="13561">MEFPFDLSIIWLSILLSILFVVAFVFRSSCYPTLRKQQSFCKVNNNIFNTNICDIFLFERLHIVYRKIPTKETGSNSIDEEHCFPSLKLYFKYRGGNKRWGKISNCSHLNIEKVV</sequence>
<comment type="caution">
    <text evidence="2">The sequence shown here is derived from an EMBL/GenBank/DDBJ whole genome shotgun (WGS) entry which is preliminary data.</text>
</comment>